<dbReference type="Gene3D" id="3.30.530.20">
    <property type="match status" value="1"/>
</dbReference>
<keyword evidence="2" id="KW-1185">Reference proteome</keyword>
<protein>
    <submittedName>
        <fullName evidence="1">SRPBCC family protein</fullName>
    </submittedName>
</protein>
<sequence>MRPVIVHIEVPQPREEVYDVLDVLAAHEEFTNHMLRNWDCSGPARGVGATARVTAVVAGGSESIDIEVVAAQRPLRITERNTGAGGRRVAHGTYLLNELPGGGTRIFFKYSWQTAPLSERLAAPLIRWLLRRANQKALRRLAGLLDNSTQ</sequence>
<dbReference type="EMBL" id="CP048882">
    <property type="protein sequence ID" value="QPP10282.1"/>
    <property type="molecule type" value="Genomic_DNA"/>
</dbReference>
<reference evidence="2" key="1">
    <citation type="submission" date="2020-02" db="EMBL/GenBank/DDBJ databases">
        <title>Streptomyces sp. ASO4wet.</title>
        <authorList>
            <person name="Risdian C."/>
            <person name="Landwehr W."/>
            <person name="Schupp P."/>
            <person name="Wink J."/>
        </authorList>
    </citation>
    <scope>NUCLEOTIDE SEQUENCE [LARGE SCALE GENOMIC DNA]</scope>
    <source>
        <strain evidence="2">ASO4wet</strain>
    </source>
</reference>
<dbReference type="AlphaFoldDB" id="A0A7T1TC53"/>
<dbReference type="Proteomes" id="UP000595046">
    <property type="component" value="Chromosome"/>
</dbReference>
<name>A0A7T1TC53_9ACTN</name>
<accession>A0A7T1TC53</accession>
<proteinExistence type="predicted"/>
<gene>
    <name evidence="1" type="ORF">G4Z16_31995</name>
</gene>
<dbReference type="KEGG" id="sbat:G4Z16_31995"/>
<evidence type="ECO:0000313" key="2">
    <source>
        <dbReference type="Proteomes" id="UP000595046"/>
    </source>
</evidence>
<dbReference type="RefSeq" id="WP_197354047.1">
    <property type="nucleotide sequence ID" value="NZ_CP048882.1"/>
</dbReference>
<dbReference type="SUPFAM" id="SSF55961">
    <property type="entry name" value="Bet v1-like"/>
    <property type="match status" value="1"/>
</dbReference>
<dbReference type="InterPro" id="IPR023393">
    <property type="entry name" value="START-like_dom_sf"/>
</dbReference>
<organism evidence="1 2">
    <name type="scientific">Streptomyces bathyalis</name>
    <dbReference type="NCBI Taxonomy" id="2710756"/>
    <lineage>
        <taxon>Bacteria</taxon>
        <taxon>Bacillati</taxon>
        <taxon>Actinomycetota</taxon>
        <taxon>Actinomycetes</taxon>
        <taxon>Kitasatosporales</taxon>
        <taxon>Streptomycetaceae</taxon>
        <taxon>Streptomyces</taxon>
    </lineage>
</organism>
<evidence type="ECO:0000313" key="1">
    <source>
        <dbReference type="EMBL" id="QPP10282.1"/>
    </source>
</evidence>